<dbReference type="InterPro" id="IPR013320">
    <property type="entry name" value="ConA-like_dom_sf"/>
</dbReference>
<feature type="domain" description="B30.2/SPRY" evidence="1">
    <location>
        <begin position="1"/>
        <end position="155"/>
    </location>
</feature>
<dbReference type="SMART" id="SM00449">
    <property type="entry name" value="SPRY"/>
    <property type="match status" value="1"/>
</dbReference>
<feature type="non-terminal residue" evidence="2">
    <location>
        <position position="1"/>
    </location>
</feature>
<comment type="caution">
    <text evidence="2">The sequence shown here is derived from an EMBL/GenBank/DDBJ whole genome shotgun (WGS) entry which is preliminary data.</text>
</comment>
<dbReference type="Proteomes" id="UP000578343">
    <property type="component" value="Unassembled WGS sequence"/>
</dbReference>
<organism evidence="2 3">
    <name type="scientific">Baryphthengus martii</name>
    <name type="common">Rufous motmot</name>
    <dbReference type="NCBI Taxonomy" id="176943"/>
    <lineage>
        <taxon>Eukaryota</taxon>
        <taxon>Metazoa</taxon>
        <taxon>Chordata</taxon>
        <taxon>Craniata</taxon>
        <taxon>Vertebrata</taxon>
        <taxon>Euteleostomi</taxon>
        <taxon>Archelosauria</taxon>
        <taxon>Archosauria</taxon>
        <taxon>Dinosauria</taxon>
        <taxon>Saurischia</taxon>
        <taxon>Theropoda</taxon>
        <taxon>Coelurosauria</taxon>
        <taxon>Aves</taxon>
        <taxon>Neognathae</taxon>
        <taxon>Neoaves</taxon>
        <taxon>Telluraves</taxon>
        <taxon>Coraciimorphae</taxon>
        <taxon>Coraciiformes</taxon>
        <taxon>Momotidae</taxon>
        <taxon>Baryphthengus</taxon>
    </lineage>
</organism>
<gene>
    <name evidence="2" type="primary">Btn1a1_1</name>
    <name evidence="2" type="ORF">BARMAR_R05678</name>
</gene>
<evidence type="ECO:0000313" key="2">
    <source>
        <dbReference type="EMBL" id="NXG70974.1"/>
    </source>
</evidence>
<dbReference type="PRINTS" id="PR01407">
    <property type="entry name" value="BUTYPHLNCDUF"/>
</dbReference>
<dbReference type="InterPro" id="IPR050143">
    <property type="entry name" value="TRIM/RBCC"/>
</dbReference>
<dbReference type="AlphaFoldDB" id="A0A7K9E1X0"/>
<reference evidence="2 3" key="1">
    <citation type="submission" date="2019-09" db="EMBL/GenBank/DDBJ databases">
        <title>Bird 10,000 Genomes (B10K) Project - Family phase.</title>
        <authorList>
            <person name="Zhang G."/>
        </authorList>
    </citation>
    <scope>NUCLEOTIDE SEQUENCE [LARGE SCALE GENOMIC DNA]</scope>
    <source>
        <strain evidence="2">B10K-DU-001-21</strain>
        <tissue evidence="2">Muscle</tissue>
    </source>
</reference>
<dbReference type="CDD" id="cd13733">
    <property type="entry name" value="SPRY_PRY_C-I_1"/>
    <property type="match status" value="1"/>
</dbReference>
<dbReference type="PROSITE" id="PS50188">
    <property type="entry name" value="B302_SPRY"/>
    <property type="match status" value="1"/>
</dbReference>
<sequence>DIQVDGDTAHPHLSIAADGKSFTHKSQVQKVTQNEGSFDSSVCVLGSEGFSSGKHYWEVDVDKSKDWDLGVARKSAPRKGVLSLSPEEGFWVLGLNFKDYWARTDPWTRLAVQKNPRKVGIYLSCEEKILTFFNVTDMSVMFTFRDCAFSEEVYP</sequence>
<dbReference type="InterPro" id="IPR001870">
    <property type="entry name" value="B30.2/SPRY"/>
</dbReference>
<dbReference type="FunFam" id="2.60.120.920:FF:000004">
    <property type="entry name" value="Butyrophilin subfamily 1 member A1"/>
    <property type="match status" value="1"/>
</dbReference>
<dbReference type="InterPro" id="IPR003879">
    <property type="entry name" value="Butyrophylin_SPRY"/>
</dbReference>
<dbReference type="PANTHER" id="PTHR24103">
    <property type="entry name" value="E3 UBIQUITIN-PROTEIN LIGASE TRIM"/>
    <property type="match status" value="1"/>
</dbReference>
<name>A0A7K9E1X0_BARMA</name>
<feature type="non-terminal residue" evidence="2">
    <location>
        <position position="155"/>
    </location>
</feature>
<evidence type="ECO:0000259" key="1">
    <source>
        <dbReference type="PROSITE" id="PS50188"/>
    </source>
</evidence>
<dbReference type="Pfam" id="PF13765">
    <property type="entry name" value="PRY"/>
    <property type="match status" value="1"/>
</dbReference>
<accession>A0A7K9E1X0</accession>
<dbReference type="InterPro" id="IPR003877">
    <property type="entry name" value="SPRY_dom"/>
</dbReference>
<proteinExistence type="predicted"/>
<dbReference type="EMBL" id="VWZK01005406">
    <property type="protein sequence ID" value="NXG70974.1"/>
    <property type="molecule type" value="Genomic_DNA"/>
</dbReference>
<evidence type="ECO:0000313" key="3">
    <source>
        <dbReference type="Proteomes" id="UP000578343"/>
    </source>
</evidence>
<protein>
    <submittedName>
        <fullName evidence="2">BT1A1 protein</fullName>
    </submittedName>
</protein>
<dbReference type="InterPro" id="IPR043136">
    <property type="entry name" value="B30.2/SPRY_sf"/>
</dbReference>
<dbReference type="SUPFAM" id="SSF49899">
    <property type="entry name" value="Concanavalin A-like lectins/glucanases"/>
    <property type="match status" value="1"/>
</dbReference>
<dbReference type="SMART" id="SM00589">
    <property type="entry name" value="PRY"/>
    <property type="match status" value="1"/>
</dbReference>
<dbReference type="OrthoDB" id="6105938at2759"/>
<dbReference type="Gene3D" id="2.60.120.920">
    <property type="match status" value="1"/>
</dbReference>
<dbReference type="Pfam" id="PF00622">
    <property type="entry name" value="SPRY"/>
    <property type="match status" value="1"/>
</dbReference>
<keyword evidence="3" id="KW-1185">Reference proteome</keyword>
<dbReference type="InterPro" id="IPR006574">
    <property type="entry name" value="PRY"/>
</dbReference>